<dbReference type="EMBL" id="JABWDY010042968">
    <property type="protein sequence ID" value="KAF5176288.1"/>
    <property type="molecule type" value="Genomic_DNA"/>
</dbReference>
<keyword evidence="2" id="KW-1185">Reference proteome</keyword>
<reference evidence="1 2" key="1">
    <citation type="submission" date="2020-06" db="EMBL/GenBank/DDBJ databases">
        <title>Transcriptomic and genomic resources for Thalictrum thalictroides and T. hernandezii: Facilitating candidate gene discovery in an emerging model plant lineage.</title>
        <authorList>
            <person name="Arias T."/>
            <person name="Riano-Pachon D.M."/>
            <person name="Di Stilio V.S."/>
        </authorList>
    </citation>
    <scope>NUCLEOTIDE SEQUENCE [LARGE SCALE GENOMIC DNA]</scope>
    <source>
        <strain evidence="2">cv. WT478/WT964</strain>
        <tissue evidence="1">Leaves</tissue>
    </source>
</reference>
<name>A0A7J6UUY1_THATH</name>
<gene>
    <name evidence="1" type="ORF">FRX31_034126</name>
</gene>
<dbReference type="Proteomes" id="UP000554482">
    <property type="component" value="Unassembled WGS sequence"/>
</dbReference>
<feature type="non-terminal residue" evidence="1">
    <location>
        <position position="1"/>
    </location>
</feature>
<evidence type="ECO:0000313" key="2">
    <source>
        <dbReference type="Proteomes" id="UP000554482"/>
    </source>
</evidence>
<dbReference type="AlphaFoldDB" id="A0A7J6UUY1"/>
<accession>A0A7J6UUY1</accession>
<comment type="caution">
    <text evidence="1">The sequence shown here is derived from an EMBL/GenBank/DDBJ whole genome shotgun (WGS) entry which is preliminary data.</text>
</comment>
<protein>
    <submittedName>
        <fullName evidence="1">Uncharacterized protein</fullName>
    </submittedName>
</protein>
<sequence length="60" mass="7254">YFFFSRYSPSSPFLFWLISIKPFLSFFHKDRTFVSATCFREETEESFLGADVLFFNLPRH</sequence>
<proteinExistence type="predicted"/>
<evidence type="ECO:0000313" key="1">
    <source>
        <dbReference type="EMBL" id="KAF5176288.1"/>
    </source>
</evidence>
<organism evidence="1 2">
    <name type="scientific">Thalictrum thalictroides</name>
    <name type="common">Rue-anemone</name>
    <name type="synonym">Anemone thalictroides</name>
    <dbReference type="NCBI Taxonomy" id="46969"/>
    <lineage>
        <taxon>Eukaryota</taxon>
        <taxon>Viridiplantae</taxon>
        <taxon>Streptophyta</taxon>
        <taxon>Embryophyta</taxon>
        <taxon>Tracheophyta</taxon>
        <taxon>Spermatophyta</taxon>
        <taxon>Magnoliopsida</taxon>
        <taxon>Ranunculales</taxon>
        <taxon>Ranunculaceae</taxon>
        <taxon>Thalictroideae</taxon>
        <taxon>Thalictrum</taxon>
    </lineage>
</organism>